<accession>A0A518K771</accession>
<dbReference type="KEGG" id="bmei:Spa11_18330"/>
<protein>
    <submittedName>
        <fullName evidence="3">Prenyltransferase and squalene oxidase repeat protein</fullName>
    </submittedName>
</protein>
<evidence type="ECO:0000313" key="3">
    <source>
        <dbReference type="EMBL" id="QDV73635.1"/>
    </source>
</evidence>
<dbReference type="Gene3D" id="1.50.10.20">
    <property type="match status" value="2"/>
</dbReference>
<organism evidence="3 4">
    <name type="scientific">Botrimarina mediterranea</name>
    <dbReference type="NCBI Taxonomy" id="2528022"/>
    <lineage>
        <taxon>Bacteria</taxon>
        <taxon>Pseudomonadati</taxon>
        <taxon>Planctomycetota</taxon>
        <taxon>Planctomycetia</taxon>
        <taxon>Pirellulales</taxon>
        <taxon>Lacipirellulaceae</taxon>
        <taxon>Botrimarina</taxon>
    </lineage>
</organism>
<proteinExistence type="predicted"/>
<name>A0A518K771_9BACT</name>
<dbReference type="SUPFAM" id="SSF48239">
    <property type="entry name" value="Terpenoid cyclases/Protein prenyltransferases"/>
    <property type="match status" value="1"/>
</dbReference>
<dbReference type="EMBL" id="CP036349">
    <property type="protein sequence ID" value="QDV73635.1"/>
    <property type="molecule type" value="Genomic_DNA"/>
</dbReference>
<reference evidence="3 4" key="1">
    <citation type="submission" date="2019-02" db="EMBL/GenBank/DDBJ databases">
        <title>Deep-cultivation of Planctomycetes and their phenomic and genomic characterization uncovers novel biology.</title>
        <authorList>
            <person name="Wiegand S."/>
            <person name="Jogler M."/>
            <person name="Boedeker C."/>
            <person name="Pinto D."/>
            <person name="Vollmers J."/>
            <person name="Rivas-Marin E."/>
            <person name="Kohn T."/>
            <person name="Peeters S.H."/>
            <person name="Heuer A."/>
            <person name="Rast P."/>
            <person name="Oberbeckmann S."/>
            <person name="Bunk B."/>
            <person name="Jeske O."/>
            <person name="Meyerdierks A."/>
            <person name="Storesund J.E."/>
            <person name="Kallscheuer N."/>
            <person name="Luecker S."/>
            <person name="Lage O.M."/>
            <person name="Pohl T."/>
            <person name="Merkel B.J."/>
            <person name="Hornburger P."/>
            <person name="Mueller R.-W."/>
            <person name="Bruemmer F."/>
            <person name="Labrenz M."/>
            <person name="Spormann A.M."/>
            <person name="Op den Camp H."/>
            <person name="Overmann J."/>
            <person name="Amann R."/>
            <person name="Jetten M.S.M."/>
            <person name="Mascher T."/>
            <person name="Medema M.H."/>
            <person name="Devos D.P."/>
            <person name="Kaster A.-K."/>
            <person name="Ovreas L."/>
            <person name="Rohde M."/>
            <person name="Galperin M.Y."/>
            <person name="Jogler C."/>
        </authorList>
    </citation>
    <scope>NUCLEOTIDE SEQUENCE [LARGE SCALE GENOMIC DNA]</scope>
    <source>
        <strain evidence="3 4">Spa11</strain>
    </source>
</reference>
<keyword evidence="3" id="KW-0808">Transferase</keyword>
<feature type="domain" description="Squalene cyclase C-terminal" evidence="2">
    <location>
        <begin position="160"/>
        <end position="250"/>
    </location>
</feature>
<evidence type="ECO:0000313" key="4">
    <source>
        <dbReference type="Proteomes" id="UP000316426"/>
    </source>
</evidence>
<dbReference type="InterPro" id="IPR008930">
    <property type="entry name" value="Terpenoid_cyclase/PrenylTrfase"/>
</dbReference>
<gene>
    <name evidence="3" type="ORF">Spa11_18330</name>
</gene>
<dbReference type="Pfam" id="PF13243">
    <property type="entry name" value="SQHop_cyclase_C"/>
    <property type="match status" value="1"/>
</dbReference>
<dbReference type="GO" id="GO:0016740">
    <property type="term" value="F:transferase activity"/>
    <property type="evidence" value="ECO:0007669"/>
    <property type="project" value="UniProtKB-KW"/>
</dbReference>
<evidence type="ECO:0000259" key="2">
    <source>
        <dbReference type="Pfam" id="PF13243"/>
    </source>
</evidence>
<dbReference type="AlphaFoldDB" id="A0A518K771"/>
<feature type="region of interest" description="Disordered" evidence="1">
    <location>
        <begin position="1"/>
        <end position="29"/>
    </location>
</feature>
<sequence length="502" mass="55595">MPPPPPPRLGRDEKPPTSDGDSANDGNRALGLSPRAGWLDDAPAWLVSGMLHLAALVLLALLAMGVHRDDPLSLTVSVTDQIGEQLIDEPLTLDNTTEIDVQEQVLTPDFLPEVLDPLATPPDTPIDPTGLAFASQLPSVTPGVALSGREPGRKEAMLRAFGGTAATESAVLEGLRWLQRVQQRDGGWSLLGNYSNPAANENREAATAMALLAFQGAGKLPTSSRADFGQTVTRGWRWLLERQNPDGSFFNSGGSNHRFYTHAQCTIALCELLAMTGDESYRKPAEKAVAYLIETQTDLGGWKYNPMVQSDLSVTGWVLMALKSARMAGIEVPSPVFAKIEGFFDLVQRSDPLVYAPLGSRYVYEEPDVFNREAVPTLTAVGLLGRQYLGWPADDRRIDKGLEFLLTHKPEWRRGKTDVYYWYYATQALIHAGGPRWPEWNEVMRELLPANQVKDNKERGSWDPREDAWGASGGRLYMTCLSIYTLEVYYRHLPLYQQRATR</sequence>
<keyword evidence="4" id="KW-1185">Reference proteome</keyword>
<evidence type="ECO:0000256" key="1">
    <source>
        <dbReference type="SAM" id="MobiDB-lite"/>
    </source>
</evidence>
<dbReference type="Proteomes" id="UP000316426">
    <property type="component" value="Chromosome"/>
</dbReference>
<dbReference type="CDD" id="cd00688">
    <property type="entry name" value="ISOPREN_C2_like"/>
    <property type="match status" value="1"/>
</dbReference>
<dbReference type="InterPro" id="IPR032696">
    <property type="entry name" value="SQ_cyclase_C"/>
</dbReference>